<dbReference type="GO" id="GO:0005634">
    <property type="term" value="C:nucleus"/>
    <property type="evidence" value="ECO:0007669"/>
    <property type="project" value="UniProtKB-SubCell"/>
</dbReference>
<comment type="caution">
    <text evidence="10">The sequence shown here is derived from an EMBL/GenBank/DDBJ whole genome shotgun (WGS) entry which is preliminary data.</text>
</comment>
<dbReference type="GO" id="GO:0003677">
    <property type="term" value="F:DNA binding"/>
    <property type="evidence" value="ECO:0007669"/>
    <property type="project" value="UniProtKB-KW"/>
</dbReference>
<dbReference type="InterPro" id="IPR044574">
    <property type="entry name" value="ARIP4-like"/>
</dbReference>
<evidence type="ECO:0000259" key="9">
    <source>
        <dbReference type="PROSITE" id="PS51192"/>
    </source>
</evidence>
<organism evidence="10 11">
    <name type="scientific">Linum tenue</name>
    <dbReference type="NCBI Taxonomy" id="586396"/>
    <lineage>
        <taxon>Eukaryota</taxon>
        <taxon>Viridiplantae</taxon>
        <taxon>Streptophyta</taxon>
        <taxon>Embryophyta</taxon>
        <taxon>Tracheophyta</taxon>
        <taxon>Spermatophyta</taxon>
        <taxon>Magnoliopsida</taxon>
        <taxon>eudicotyledons</taxon>
        <taxon>Gunneridae</taxon>
        <taxon>Pentapetalae</taxon>
        <taxon>rosids</taxon>
        <taxon>fabids</taxon>
        <taxon>Malpighiales</taxon>
        <taxon>Linaceae</taxon>
        <taxon>Linum</taxon>
    </lineage>
</organism>
<dbReference type="GO" id="GO:0005524">
    <property type="term" value="F:ATP binding"/>
    <property type="evidence" value="ECO:0007669"/>
    <property type="project" value="UniProtKB-KW"/>
</dbReference>
<evidence type="ECO:0000313" key="10">
    <source>
        <dbReference type="EMBL" id="CAI0433573.1"/>
    </source>
</evidence>
<name>A0AAV0LKE2_9ROSI</name>
<evidence type="ECO:0000256" key="6">
    <source>
        <dbReference type="ARBA" id="ARBA00023125"/>
    </source>
</evidence>
<evidence type="ECO:0000313" key="11">
    <source>
        <dbReference type="Proteomes" id="UP001154282"/>
    </source>
</evidence>
<comment type="subcellular location">
    <subcellularLocation>
        <location evidence="1">Nucleus</location>
    </subcellularLocation>
</comment>
<keyword evidence="4" id="KW-0378">Hydrolase</keyword>
<proteinExistence type="inferred from homology"/>
<dbReference type="AlphaFoldDB" id="A0AAV0LKE2"/>
<evidence type="ECO:0000256" key="1">
    <source>
        <dbReference type="ARBA" id="ARBA00004123"/>
    </source>
</evidence>
<protein>
    <recommendedName>
        <fullName evidence="9">Helicase ATP-binding domain-containing protein</fullName>
    </recommendedName>
</protein>
<dbReference type="PROSITE" id="PS51192">
    <property type="entry name" value="HELICASE_ATP_BIND_1"/>
    <property type="match status" value="1"/>
</dbReference>
<evidence type="ECO:0000256" key="3">
    <source>
        <dbReference type="ARBA" id="ARBA00022741"/>
    </source>
</evidence>
<keyword evidence="7" id="KW-0539">Nucleus</keyword>
<gene>
    <name evidence="10" type="ORF">LITE_LOCUS23936</name>
</gene>
<reference evidence="10" key="1">
    <citation type="submission" date="2022-08" db="EMBL/GenBank/DDBJ databases">
        <authorList>
            <person name="Gutierrez-Valencia J."/>
        </authorList>
    </citation>
    <scope>NUCLEOTIDE SEQUENCE</scope>
</reference>
<keyword evidence="4" id="KW-0347">Helicase</keyword>
<evidence type="ECO:0000256" key="4">
    <source>
        <dbReference type="ARBA" id="ARBA00022806"/>
    </source>
</evidence>
<dbReference type="PANTHER" id="PTHR45797">
    <property type="entry name" value="RAD54-LIKE"/>
    <property type="match status" value="1"/>
</dbReference>
<keyword evidence="11" id="KW-1185">Reference proteome</keyword>
<sequence length="637" mass="71156">MANSWRRELVGLCRKNGTSFGSDHWASVYLANTPKEASMMGLKFPGVDEVEEIQEIDGDSSDPFVAVALANEKELPLSEEQRKKYKKVKEVDDAKMEDQKLQRHLKKRRHRKRHKEDSSDVKIEECGQCVASNLHDTPYQKLKKVTIEGSEALANFDTEHFLSNGMSVSSVSASDANETARAKRSNEHEDLNASHKKIRTLGFSSDNDTNIVKGDLGSDAKKVEDQSAVHNNANDATADHNLSQALDQKYSCTACDKSTPEILTHPLLRVIVCKECKYLIEEKLRRKDPECYCGWCGKSKDLLEKAIGSADSIITSSDSGSENSDAEIGVTISSKRRKKKVIRRILDDAELGEETKRKIAIEKERQEHLKSLKVQFSDKSTAARSTTLLGNLPEGASVEVLGDVTTGYVVNVVREKGEETVRIPPSISAKLKVHQVAGIRFMWENIIQSIGRVKSGDKGLGCILAHTMGLGKTFQVIAFLYTAMRTVDLGLKTALIVTPVNVLYNWRKEFMKWKPSEVKALRVFMLEDVSRERRGELLAKWRVKGGVFLIGYTAFRNLSFGRHVKDRTTAREMACALQEGPDILVCDEAHMIKNARADTTQALKLVKCQRRIALTGSPLQNNLMEYYCVSGETEESA</sequence>
<dbReference type="EMBL" id="CAMGYJ010000006">
    <property type="protein sequence ID" value="CAI0433573.1"/>
    <property type="molecule type" value="Genomic_DNA"/>
</dbReference>
<dbReference type="SUPFAM" id="SSF52540">
    <property type="entry name" value="P-loop containing nucleoside triphosphate hydrolases"/>
    <property type="match status" value="1"/>
</dbReference>
<dbReference type="Proteomes" id="UP001154282">
    <property type="component" value="Unassembled WGS sequence"/>
</dbReference>
<dbReference type="SMART" id="SM00487">
    <property type="entry name" value="DEXDc"/>
    <property type="match status" value="1"/>
</dbReference>
<evidence type="ECO:0000256" key="8">
    <source>
        <dbReference type="SAM" id="MobiDB-lite"/>
    </source>
</evidence>
<dbReference type="InterPro" id="IPR014001">
    <property type="entry name" value="Helicase_ATP-bd"/>
</dbReference>
<keyword evidence="6" id="KW-0238">DNA-binding</keyword>
<comment type="similarity">
    <text evidence="2">Belongs to the SNF2/RAD54 helicase family.</text>
</comment>
<feature type="domain" description="Helicase ATP-binding" evidence="9">
    <location>
        <begin position="453"/>
        <end position="636"/>
    </location>
</feature>
<accession>A0AAV0LKE2</accession>
<dbReference type="Pfam" id="PF00176">
    <property type="entry name" value="SNF2-rel_dom"/>
    <property type="match status" value="1"/>
</dbReference>
<feature type="compositionally biased region" description="Basic residues" evidence="8">
    <location>
        <begin position="102"/>
        <end position="114"/>
    </location>
</feature>
<evidence type="ECO:0000256" key="7">
    <source>
        <dbReference type="ARBA" id="ARBA00023242"/>
    </source>
</evidence>
<dbReference type="GO" id="GO:0004386">
    <property type="term" value="F:helicase activity"/>
    <property type="evidence" value="ECO:0007669"/>
    <property type="project" value="UniProtKB-KW"/>
</dbReference>
<dbReference type="InterPro" id="IPR000330">
    <property type="entry name" value="SNF2_N"/>
</dbReference>
<evidence type="ECO:0000256" key="5">
    <source>
        <dbReference type="ARBA" id="ARBA00022840"/>
    </source>
</evidence>
<dbReference type="GO" id="GO:0016887">
    <property type="term" value="F:ATP hydrolysis activity"/>
    <property type="evidence" value="ECO:0007669"/>
    <property type="project" value="InterPro"/>
</dbReference>
<feature type="region of interest" description="Disordered" evidence="8">
    <location>
        <begin position="88"/>
        <end position="119"/>
    </location>
</feature>
<dbReference type="Gene3D" id="3.40.50.10810">
    <property type="entry name" value="Tandem AAA-ATPase domain"/>
    <property type="match status" value="1"/>
</dbReference>
<dbReference type="PANTHER" id="PTHR45797:SF1">
    <property type="entry name" value="HELICASE ARIP4"/>
    <property type="match status" value="1"/>
</dbReference>
<dbReference type="InterPro" id="IPR038718">
    <property type="entry name" value="SNF2-like_sf"/>
</dbReference>
<dbReference type="InterPro" id="IPR027417">
    <property type="entry name" value="P-loop_NTPase"/>
</dbReference>
<evidence type="ECO:0000256" key="2">
    <source>
        <dbReference type="ARBA" id="ARBA00007025"/>
    </source>
</evidence>
<keyword evidence="3" id="KW-0547">Nucleotide-binding</keyword>
<feature type="compositionally biased region" description="Basic and acidic residues" evidence="8">
    <location>
        <begin position="88"/>
        <end position="101"/>
    </location>
</feature>
<keyword evidence="5" id="KW-0067">ATP-binding</keyword>